<dbReference type="Proteomes" id="UP000460157">
    <property type="component" value="Unassembled WGS sequence"/>
</dbReference>
<evidence type="ECO:0000256" key="1">
    <source>
        <dbReference type="SAM" id="Phobius"/>
    </source>
</evidence>
<name>A0A7K1UM75_9MICC</name>
<gene>
    <name evidence="3" type="ORF">GNZ21_12445</name>
</gene>
<keyword evidence="1" id="KW-0472">Membrane</keyword>
<comment type="caution">
    <text evidence="3">The sequence shown here is derived from an EMBL/GenBank/DDBJ whole genome shotgun (WGS) entry which is preliminary data.</text>
</comment>
<reference evidence="3 4" key="1">
    <citation type="submission" date="2019-12" db="EMBL/GenBank/DDBJ databases">
        <title>Nesterenkonia muleiensis sp. nov., a novel actinobacterium isolated from sap of Populus euphratica.</title>
        <authorList>
            <person name="Wang R."/>
        </authorList>
    </citation>
    <scope>NUCLEOTIDE SEQUENCE [LARGE SCALE GENOMIC DNA]</scope>
    <source>
        <strain evidence="3 4">F10</strain>
    </source>
</reference>
<dbReference type="EMBL" id="WRPM01000091">
    <property type="protein sequence ID" value="MVT27151.1"/>
    <property type="molecule type" value="Genomic_DNA"/>
</dbReference>
<evidence type="ECO:0000313" key="4">
    <source>
        <dbReference type="Proteomes" id="UP000460157"/>
    </source>
</evidence>
<dbReference type="OrthoDB" id="3748887at2"/>
<dbReference type="Pfam" id="PF09851">
    <property type="entry name" value="SHOCT"/>
    <property type="match status" value="1"/>
</dbReference>
<dbReference type="AlphaFoldDB" id="A0A7K1UM75"/>
<feature type="transmembrane region" description="Helical" evidence="1">
    <location>
        <begin position="12"/>
        <end position="31"/>
    </location>
</feature>
<keyword evidence="4" id="KW-1185">Reference proteome</keyword>
<dbReference type="InterPro" id="IPR018649">
    <property type="entry name" value="SHOCT"/>
</dbReference>
<accession>A0A7K1UM75</accession>
<sequence>MDWGGTGGMVQMWIFGLLVLLGVILLVIVVVKAFTGGSSTTAGSGATGEVGAGPGRARVILDERYARGEIDTEEYQERLRTLEEDGR</sequence>
<protein>
    <submittedName>
        <fullName evidence="3">SHOCT domain-containing protein</fullName>
    </submittedName>
</protein>
<keyword evidence="1" id="KW-1133">Transmembrane helix</keyword>
<proteinExistence type="predicted"/>
<evidence type="ECO:0000313" key="3">
    <source>
        <dbReference type="EMBL" id="MVT27151.1"/>
    </source>
</evidence>
<evidence type="ECO:0000259" key="2">
    <source>
        <dbReference type="Pfam" id="PF09851"/>
    </source>
</evidence>
<feature type="domain" description="SHOCT" evidence="2">
    <location>
        <begin position="60"/>
        <end position="82"/>
    </location>
</feature>
<keyword evidence="1" id="KW-0812">Transmembrane</keyword>
<organism evidence="3 4">
    <name type="scientific">Nesterenkonia alkaliphila</name>
    <dbReference type="NCBI Taxonomy" id="1463631"/>
    <lineage>
        <taxon>Bacteria</taxon>
        <taxon>Bacillati</taxon>
        <taxon>Actinomycetota</taxon>
        <taxon>Actinomycetes</taxon>
        <taxon>Micrococcales</taxon>
        <taxon>Micrococcaceae</taxon>
        <taxon>Nesterenkonia</taxon>
    </lineage>
</organism>